<evidence type="ECO:0000313" key="2">
    <source>
        <dbReference type="Proteomes" id="UP000248961"/>
    </source>
</evidence>
<gene>
    <name evidence="1" type="ORF">BO97DRAFT_407948</name>
</gene>
<accession>A0A395HS26</accession>
<dbReference type="EMBL" id="KZ824307">
    <property type="protein sequence ID" value="RAL09054.1"/>
    <property type="molecule type" value="Genomic_DNA"/>
</dbReference>
<protein>
    <submittedName>
        <fullName evidence="1">Uncharacterized protein</fullName>
    </submittedName>
</protein>
<dbReference type="GeneID" id="37200034"/>
<dbReference type="AlphaFoldDB" id="A0A395HS26"/>
<name>A0A395HS26_ASPHC</name>
<evidence type="ECO:0000313" key="1">
    <source>
        <dbReference type="EMBL" id="RAL09054.1"/>
    </source>
</evidence>
<keyword evidence="2" id="KW-1185">Reference proteome</keyword>
<organism evidence="1 2">
    <name type="scientific">Aspergillus homomorphus (strain CBS 101889)</name>
    <dbReference type="NCBI Taxonomy" id="1450537"/>
    <lineage>
        <taxon>Eukaryota</taxon>
        <taxon>Fungi</taxon>
        <taxon>Dikarya</taxon>
        <taxon>Ascomycota</taxon>
        <taxon>Pezizomycotina</taxon>
        <taxon>Eurotiomycetes</taxon>
        <taxon>Eurotiomycetidae</taxon>
        <taxon>Eurotiales</taxon>
        <taxon>Aspergillaceae</taxon>
        <taxon>Aspergillus</taxon>
        <taxon>Aspergillus subgen. Circumdati</taxon>
    </lineage>
</organism>
<sequence length="52" mass="5784">MFGKSFPFYNSVAGFYPRGNCCPYDLLTSCCWATMPLALCPEIMPAFCAFPC</sequence>
<dbReference type="VEuPathDB" id="FungiDB:BO97DRAFT_407948"/>
<proteinExistence type="predicted"/>
<dbReference type="RefSeq" id="XP_025548208.1">
    <property type="nucleotide sequence ID" value="XM_025695745.1"/>
</dbReference>
<reference evidence="1 2" key="1">
    <citation type="submission" date="2018-02" db="EMBL/GenBank/DDBJ databases">
        <title>The genomes of Aspergillus section Nigri reveals drivers in fungal speciation.</title>
        <authorList>
            <consortium name="DOE Joint Genome Institute"/>
            <person name="Vesth T.C."/>
            <person name="Nybo J."/>
            <person name="Theobald S."/>
            <person name="Brandl J."/>
            <person name="Frisvad J.C."/>
            <person name="Nielsen K.F."/>
            <person name="Lyhne E.K."/>
            <person name="Kogle M.E."/>
            <person name="Kuo A."/>
            <person name="Riley R."/>
            <person name="Clum A."/>
            <person name="Nolan M."/>
            <person name="Lipzen A."/>
            <person name="Salamov A."/>
            <person name="Henrissat B."/>
            <person name="Wiebenga A."/>
            <person name="De vries R.P."/>
            <person name="Grigoriev I.V."/>
            <person name="Mortensen U.H."/>
            <person name="Andersen M.R."/>
            <person name="Baker S.E."/>
        </authorList>
    </citation>
    <scope>NUCLEOTIDE SEQUENCE [LARGE SCALE GENOMIC DNA]</scope>
    <source>
        <strain evidence="1 2">CBS 101889</strain>
    </source>
</reference>
<dbReference type="Proteomes" id="UP000248961">
    <property type="component" value="Unassembled WGS sequence"/>
</dbReference>